<name>A0ABR6RL44_9BURK</name>
<accession>A0ABR6RL44</accession>
<dbReference type="InterPro" id="IPR006076">
    <property type="entry name" value="FAD-dep_OxRdtase"/>
</dbReference>
<evidence type="ECO:0000256" key="1">
    <source>
        <dbReference type="ARBA" id="ARBA00023002"/>
    </source>
</evidence>
<keyword evidence="2" id="KW-0472">Membrane</keyword>
<dbReference type="SUPFAM" id="SSF54373">
    <property type="entry name" value="FAD-linked reductases, C-terminal domain"/>
    <property type="match status" value="1"/>
</dbReference>
<evidence type="ECO:0000256" key="2">
    <source>
        <dbReference type="SAM" id="Phobius"/>
    </source>
</evidence>
<feature type="transmembrane region" description="Helical" evidence="2">
    <location>
        <begin position="7"/>
        <end position="25"/>
    </location>
</feature>
<dbReference type="Pfam" id="PF01266">
    <property type="entry name" value="DAO"/>
    <property type="match status" value="1"/>
</dbReference>
<proteinExistence type="predicted"/>
<keyword evidence="1 4" id="KW-0560">Oxidoreductase</keyword>
<comment type="caution">
    <text evidence="4">The sequence shown here is derived from an EMBL/GenBank/DDBJ whole genome shotgun (WGS) entry which is preliminary data.</text>
</comment>
<dbReference type="RefSeq" id="WP_184711564.1">
    <property type="nucleotide sequence ID" value="NZ_JACHKZ010000042.1"/>
</dbReference>
<dbReference type="PANTHER" id="PTHR13847:SF289">
    <property type="entry name" value="GLYCINE OXIDASE"/>
    <property type="match status" value="1"/>
</dbReference>
<keyword evidence="2" id="KW-1133">Transmembrane helix</keyword>
<feature type="domain" description="FAD dependent oxidoreductase" evidence="3">
    <location>
        <begin position="8"/>
        <end position="398"/>
    </location>
</feature>
<evidence type="ECO:0000313" key="4">
    <source>
        <dbReference type="EMBL" id="MBB6579888.1"/>
    </source>
</evidence>
<dbReference type="PANTHER" id="PTHR13847">
    <property type="entry name" value="SARCOSINE DEHYDROGENASE-RELATED"/>
    <property type="match status" value="1"/>
</dbReference>
<keyword evidence="5" id="KW-1185">Reference proteome</keyword>
<dbReference type="GO" id="GO:0016491">
    <property type="term" value="F:oxidoreductase activity"/>
    <property type="evidence" value="ECO:0007669"/>
    <property type="project" value="UniProtKB-KW"/>
</dbReference>
<evidence type="ECO:0000259" key="3">
    <source>
        <dbReference type="Pfam" id="PF01266"/>
    </source>
</evidence>
<dbReference type="EMBL" id="JACHKZ010000042">
    <property type="protein sequence ID" value="MBB6579888.1"/>
    <property type="molecule type" value="Genomic_DNA"/>
</dbReference>
<dbReference type="Gene3D" id="3.30.9.10">
    <property type="entry name" value="D-Amino Acid Oxidase, subunit A, domain 2"/>
    <property type="match status" value="1"/>
</dbReference>
<gene>
    <name evidence="4" type="ORF">HNP33_004012</name>
</gene>
<evidence type="ECO:0000313" key="5">
    <source>
        <dbReference type="Proteomes" id="UP000562492"/>
    </source>
</evidence>
<dbReference type="InterPro" id="IPR036188">
    <property type="entry name" value="FAD/NAD-bd_sf"/>
</dbReference>
<dbReference type="EC" id="1.4.99.-" evidence="4"/>
<protein>
    <submittedName>
        <fullName evidence="4">D-amino-acid dehydrogenase</fullName>
        <ecNumber evidence="4">1.4.99.-</ecNumber>
    </submittedName>
</protein>
<dbReference type="SUPFAM" id="SSF51905">
    <property type="entry name" value="FAD/NAD(P)-binding domain"/>
    <property type="match status" value="1"/>
</dbReference>
<dbReference type="Proteomes" id="UP000562492">
    <property type="component" value="Unassembled WGS sequence"/>
</dbReference>
<dbReference type="Gene3D" id="3.50.50.60">
    <property type="entry name" value="FAD/NAD(P)-binding domain"/>
    <property type="match status" value="2"/>
</dbReference>
<organism evidence="4 5">
    <name type="scientific">Comamonas odontotermitis</name>
    <dbReference type="NCBI Taxonomy" id="379895"/>
    <lineage>
        <taxon>Bacteria</taxon>
        <taxon>Pseudomonadati</taxon>
        <taxon>Pseudomonadota</taxon>
        <taxon>Betaproteobacteria</taxon>
        <taxon>Burkholderiales</taxon>
        <taxon>Comamonadaceae</taxon>
        <taxon>Comamonas</taxon>
    </lineage>
</organism>
<sequence>MQASNSCDVIVIGAGIIGAMSAWYLQREGRSVTLLEHQQIAHGASQGNAGILAFPEVSPMAAPGVFRKVPGWLLDPLGPLSIRPAYLAQITPWLWRFWRASRPQAYAQSLAAQTQLMHLAQTEMQQVMRERALQSYFRQVGTLDLYDTEASLQAAQKDWDNRAQAGAQFHRVGRTDIDHLQPGLAPQFQHGMFTPDGTQVGNPRQLTQALAQLALQTGAVLTTGHARALSTTPTGAQVHLADGRVLQARTVVVACGAWSKPLAASLGDKVPLDTERGYNTTLPLQGFALQRQLYFNDHAFVVTPLADGIRVGGAVELGGLALPPNFERSRAMLGKAQRFLPQLDIQGGTQWMGFRPSMPDSLPVIGTASATSNVIYAFGHGHLGLTQSAGTARLVADLACQRTPPLALAPFSAARFA</sequence>
<keyword evidence="2" id="KW-0812">Transmembrane</keyword>
<reference evidence="4 5" key="1">
    <citation type="submission" date="2020-08" db="EMBL/GenBank/DDBJ databases">
        <title>Functional genomics of gut bacteria from endangered species of beetles.</title>
        <authorList>
            <person name="Carlos-Shanley C."/>
        </authorList>
    </citation>
    <scope>NUCLEOTIDE SEQUENCE [LARGE SCALE GENOMIC DNA]</scope>
    <source>
        <strain evidence="4 5">S00124</strain>
    </source>
</reference>